<dbReference type="SUPFAM" id="SSF82866">
    <property type="entry name" value="Multidrug efflux transporter AcrB transmembrane domain"/>
    <property type="match status" value="2"/>
</dbReference>
<evidence type="ECO:0000256" key="1">
    <source>
        <dbReference type="SAM" id="Phobius"/>
    </source>
</evidence>
<dbReference type="OrthoDB" id="8764373at2"/>
<proteinExistence type="predicted"/>
<dbReference type="STRING" id="1035707.SAMN05216552_101111"/>
<dbReference type="SUPFAM" id="SSF82714">
    <property type="entry name" value="Multidrug efflux transporter AcrB TolC docking domain, DN and DC subdomains"/>
    <property type="match status" value="2"/>
</dbReference>
<keyword evidence="1" id="KW-0812">Transmembrane</keyword>
<dbReference type="Proteomes" id="UP000199391">
    <property type="component" value="Unassembled WGS sequence"/>
</dbReference>
<organism evidence="2 3">
    <name type="scientific">Pseudoduganella namucuonensis</name>
    <dbReference type="NCBI Taxonomy" id="1035707"/>
    <lineage>
        <taxon>Bacteria</taxon>
        <taxon>Pseudomonadati</taxon>
        <taxon>Pseudomonadota</taxon>
        <taxon>Betaproteobacteria</taxon>
        <taxon>Burkholderiales</taxon>
        <taxon>Oxalobacteraceae</taxon>
        <taxon>Telluria group</taxon>
        <taxon>Pseudoduganella</taxon>
    </lineage>
</organism>
<feature type="transmembrane region" description="Helical" evidence="1">
    <location>
        <begin position="360"/>
        <end position="381"/>
    </location>
</feature>
<dbReference type="Pfam" id="PF00873">
    <property type="entry name" value="ACR_tran"/>
    <property type="match status" value="1"/>
</dbReference>
<name>A0A1I7JD33_9BURK</name>
<dbReference type="Gene3D" id="1.20.1640.10">
    <property type="entry name" value="Multidrug efflux transporter AcrB transmembrane domain"/>
    <property type="match status" value="2"/>
</dbReference>
<feature type="transmembrane region" description="Helical" evidence="1">
    <location>
        <begin position="861"/>
        <end position="879"/>
    </location>
</feature>
<evidence type="ECO:0000313" key="3">
    <source>
        <dbReference type="Proteomes" id="UP000199391"/>
    </source>
</evidence>
<dbReference type="PRINTS" id="PR00702">
    <property type="entry name" value="ACRIFLAVINRP"/>
</dbReference>
<protein>
    <submittedName>
        <fullName evidence="2">Hydrophobic/amphiphilic exporter-1, HAE1 family</fullName>
    </submittedName>
</protein>
<dbReference type="Gene3D" id="3.30.70.1320">
    <property type="entry name" value="Multidrug efflux transporter AcrB pore domain like"/>
    <property type="match status" value="1"/>
</dbReference>
<feature type="transmembrane region" description="Helical" evidence="1">
    <location>
        <begin position="990"/>
        <end position="1016"/>
    </location>
</feature>
<dbReference type="GO" id="GO:0042910">
    <property type="term" value="F:xenobiotic transmembrane transporter activity"/>
    <property type="evidence" value="ECO:0007669"/>
    <property type="project" value="TreeGrafter"/>
</dbReference>
<feature type="transmembrane region" description="Helical" evidence="1">
    <location>
        <begin position="432"/>
        <end position="451"/>
    </location>
</feature>
<keyword evidence="3" id="KW-1185">Reference proteome</keyword>
<feature type="transmembrane region" description="Helical" evidence="1">
    <location>
        <begin position="962"/>
        <end position="984"/>
    </location>
</feature>
<dbReference type="SUPFAM" id="SSF82693">
    <property type="entry name" value="Multidrug efflux transporter AcrB pore domain, PN1, PN2, PC1 and PC2 subdomains"/>
    <property type="match status" value="3"/>
</dbReference>
<dbReference type="PANTHER" id="PTHR32063:SF21">
    <property type="entry name" value="MULTIDRUG RESISTANCE PROTEIN MDTB"/>
    <property type="match status" value="1"/>
</dbReference>
<dbReference type="Gene3D" id="3.30.70.1440">
    <property type="entry name" value="Multidrug efflux transporter AcrB pore domain"/>
    <property type="match status" value="1"/>
</dbReference>
<feature type="transmembrane region" description="Helical" evidence="1">
    <location>
        <begin position="463"/>
        <end position="482"/>
    </location>
</feature>
<dbReference type="RefSeq" id="WP_093556061.1">
    <property type="nucleotide sequence ID" value="NZ_FPBO01000011.1"/>
</dbReference>
<dbReference type="EMBL" id="FPBO01000011">
    <property type="protein sequence ID" value="SFU83089.1"/>
    <property type="molecule type" value="Genomic_DNA"/>
</dbReference>
<dbReference type="Gene3D" id="3.30.70.1430">
    <property type="entry name" value="Multidrug efflux transporter AcrB pore domain"/>
    <property type="match status" value="2"/>
</dbReference>
<feature type="transmembrane region" description="Helical" evidence="1">
    <location>
        <begin position="387"/>
        <end position="411"/>
    </location>
</feature>
<evidence type="ECO:0000313" key="2">
    <source>
        <dbReference type="EMBL" id="SFU83089.1"/>
    </source>
</evidence>
<feature type="transmembrane region" description="Helical" evidence="1">
    <location>
        <begin position="334"/>
        <end position="353"/>
    </location>
</feature>
<keyword evidence="1" id="KW-1133">Transmembrane helix</keyword>
<reference evidence="3" key="1">
    <citation type="submission" date="2016-10" db="EMBL/GenBank/DDBJ databases">
        <authorList>
            <person name="Varghese N."/>
            <person name="Submissions S."/>
        </authorList>
    </citation>
    <scope>NUCLEOTIDE SEQUENCE [LARGE SCALE GENOMIC DNA]</scope>
    <source>
        <strain evidence="3">CGMCC 1.11014</strain>
    </source>
</reference>
<gene>
    <name evidence="2" type="ORF">SAMN05216552_101111</name>
</gene>
<dbReference type="Gene3D" id="3.30.2090.10">
    <property type="entry name" value="Multidrug efflux transporter AcrB TolC docking domain, DN and DC subdomains"/>
    <property type="match status" value="2"/>
</dbReference>
<feature type="transmembrane region" description="Helical" evidence="1">
    <location>
        <begin position="909"/>
        <end position="925"/>
    </location>
</feature>
<dbReference type="PANTHER" id="PTHR32063">
    <property type="match status" value="1"/>
</dbReference>
<dbReference type="InterPro" id="IPR001036">
    <property type="entry name" value="Acrflvin-R"/>
</dbReference>
<keyword evidence="1" id="KW-0472">Membrane</keyword>
<dbReference type="GO" id="GO:0005886">
    <property type="term" value="C:plasma membrane"/>
    <property type="evidence" value="ECO:0007669"/>
    <property type="project" value="TreeGrafter"/>
</dbReference>
<dbReference type="InterPro" id="IPR027463">
    <property type="entry name" value="AcrB_DN_DC_subdom"/>
</dbReference>
<dbReference type="AlphaFoldDB" id="A0A1I7JD33"/>
<accession>A0A1I7JD33</accession>
<sequence length="1049" mass="111197">MNLSELCIRRPAMVIVLSLALVAAGVLACLKLPIAALPSYNTPVINVNADLPGASPETMASSVALPLEKQFSTIAGLNTITSSSGSGSTSLTLEFDPSVDINVAALDVQAALLRAQRSLPQEMTELPSYRKTNPADGPTLFVILNSPSLSLAELNDYAENLIAPSIATLEGVAQVNVNGQKRYAVRVKAHLDRLNARNLTLDELAAAVRAANANSPLGVIEGPQQLLTIQADAKLMRAAHFQELIIATRNGLPVRLKEVATVEDSYQSVRTSANFNGAGSIVLQVQRQPNANTVKVVDAVRKLLPQLQSQLPSSISVTLGGDSSLSIREAIHDVNITLALTVALVVLVIFLFLRRAAATLIPAVTLPLSLLGAMILFQWAGYSLNNVSLLGITLAVGLVVDDAIVVLENIVHHTERGESPMRAALIGAREMGLTILSISISLVAVFIPIFFMPGVIGLLFREFAVVVSLSVLVSALVSLTVVPMMASRLLPRHDAATAGAAGGAVGRLFEAGFTRVADAYRVSLDWSLRHRGVVLLAALGSLVLTVHLYQDMPKGFFPEEDLGRVRVTTEAAEDTSPTALLALQSRVAAKFQANPGVEAVLSFTGPGGPGGGNTASSGRMILTLKPKDQRGKLKDVLDSLRRDARTVPGIVVYLSPQQNLQLGGRSSKARYQYTLQSVSPDALEGWADKIMQGMRADPVFRDVNSDTQTKGLQASLRIDRDKANGLGVRMADVRSALYLAFGERQISTIYAPSASYPVLMEALDKQYQESLGRVGVRGEGGAMVQLSSFVNVQRTAGPMAVNHQGQLQAITLSFNLAPEAALGDATAKLERIGRDIGLPSSVMTKYGGDAAVFQDTQSSQLVLIGVALVAIYVLLVVLYESYIHPLTILAGLPSAAVGALLTLKLCGMDLTLIATIGILMLIGIVKKNAIMMIDFALHAQRTQGMAPPEAIRQACIQRFRPITMTTLAALMGALPLAFGLGAGAELRQPLGLAVVGGLLFSQVVTLYITPVIYLALDRYSGAGPMTDQQLAAHTTPVSLVPEQRSAEAA</sequence>